<feature type="domain" description="Peptidoglycan binding-like" evidence="3">
    <location>
        <begin position="403"/>
        <end position="454"/>
    </location>
</feature>
<evidence type="ECO:0000313" key="5">
    <source>
        <dbReference type="Proteomes" id="UP000326169"/>
    </source>
</evidence>
<dbReference type="PANTHER" id="PTHR41533:SF1">
    <property type="entry name" value="L,D-TRANSPEPTIDASE YCBB-RELATED"/>
    <property type="match status" value="1"/>
</dbReference>
<dbReference type="GeneID" id="301683716"/>
<feature type="domain" description="Peptidoglycan binding-like" evidence="3">
    <location>
        <begin position="60"/>
        <end position="115"/>
    </location>
</feature>
<feature type="compositionally biased region" description="Low complexity" evidence="1">
    <location>
        <begin position="471"/>
        <end position="480"/>
    </location>
</feature>
<evidence type="ECO:0000256" key="1">
    <source>
        <dbReference type="SAM" id="MobiDB-lite"/>
    </source>
</evidence>
<proteinExistence type="predicted"/>
<feature type="compositionally biased region" description="Polar residues" evidence="1">
    <location>
        <begin position="481"/>
        <end position="493"/>
    </location>
</feature>
<dbReference type="PANTHER" id="PTHR41533">
    <property type="entry name" value="L,D-TRANSPEPTIDASE HI_1667-RELATED"/>
    <property type="match status" value="1"/>
</dbReference>
<dbReference type="InterPro" id="IPR036365">
    <property type="entry name" value="PGBD-like_sf"/>
</dbReference>
<dbReference type="SUPFAM" id="SSF47090">
    <property type="entry name" value="PGBD-like"/>
    <property type="match status" value="5"/>
</dbReference>
<sequence>MMESYAYLYLALSYQNPQQLILNRKLSTQAYRWLLSLGTMLLVLSITYAAQAVLAIGDFGPEVTQIQNRLRELGYLSANATGYFGEETQNAVIQFQRDNRLVQDGIVGPNTVVALIATNQNTASPPLNTTPVSDRQLIGLGLGDSGPGVTNLQNRLRNLGFFNNNSTGYFGPITRNAVIRFQQANSIAATGLVTEDTLAILNRGTGSLAGNVSLGPGSFGPIVGLVQRELQRLGFFPGQITNFYDEVTFQAVRNFQMVNGLTPTGFIGPTTQSLLASQQMLGNSGITSNSTNVSMTQSNPSSILVLGSRGADVIALQQRLQQLGYYTGMIDGVFDESTRVAVVRFQRDNGITQTGQVGPTTQFHLARATTQRPIIPVVPAGPGSVVRPVVTNPNTYITIGNAGEDVRRIQRRLRELGFYNGPINGFFDGQTQNAVIQFQQAYNITTTGIVGPTTETYLFNVTRRSFGHINNHNSVSISSSDTSPGLQRQTFHK</sequence>
<dbReference type="InterPro" id="IPR052905">
    <property type="entry name" value="LD-transpeptidase_YkuD-like"/>
</dbReference>
<dbReference type="InterPro" id="IPR002477">
    <property type="entry name" value="Peptidoglycan-bd-like"/>
</dbReference>
<dbReference type="RefSeq" id="WP_231852093.1">
    <property type="nucleotide sequence ID" value="NZ_BIMW01000108.1"/>
</dbReference>
<evidence type="ECO:0000256" key="2">
    <source>
        <dbReference type="SAM" id="Phobius"/>
    </source>
</evidence>
<dbReference type="Proteomes" id="UP000326169">
    <property type="component" value="Unassembled WGS sequence"/>
</dbReference>
<dbReference type="Pfam" id="PF01471">
    <property type="entry name" value="PG_binding_1"/>
    <property type="match status" value="5"/>
</dbReference>
<keyword evidence="2" id="KW-1133">Transmembrane helix</keyword>
<evidence type="ECO:0000259" key="3">
    <source>
        <dbReference type="Pfam" id="PF01471"/>
    </source>
</evidence>
<organism evidence="4 5">
    <name type="scientific">Limnospira platensis NIES-46</name>
    <dbReference type="NCBI Taxonomy" id="1236695"/>
    <lineage>
        <taxon>Bacteria</taxon>
        <taxon>Bacillati</taxon>
        <taxon>Cyanobacteriota</taxon>
        <taxon>Cyanophyceae</taxon>
        <taxon>Oscillatoriophycideae</taxon>
        <taxon>Oscillatoriales</taxon>
        <taxon>Sirenicapillariaceae</taxon>
        <taxon>Limnospira</taxon>
    </lineage>
</organism>
<dbReference type="EMBL" id="BIMW01000108">
    <property type="protein sequence ID" value="GCE94836.1"/>
    <property type="molecule type" value="Genomic_DNA"/>
</dbReference>
<feature type="domain" description="Peptidoglycan binding-like" evidence="3">
    <location>
        <begin position="309"/>
        <end position="361"/>
    </location>
</feature>
<feature type="domain" description="Peptidoglycan binding-like" evidence="3">
    <location>
        <begin position="220"/>
        <end position="274"/>
    </location>
</feature>
<name>A0A5M3TAL8_LIMPL</name>
<evidence type="ECO:0000313" key="4">
    <source>
        <dbReference type="EMBL" id="GCE94836.1"/>
    </source>
</evidence>
<feature type="transmembrane region" description="Helical" evidence="2">
    <location>
        <begin position="33"/>
        <end position="57"/>
    </location>
</feature>
<gene>
    <name evidence="4" type="ORF">NIES46_28960</name>
</gene>
<comment type="caution">
    <text evidence="4">The sequence shown here is derived from an EMBL/GenBank/DDBJ whole genome shotgun (WGS) entry which is preliminary data.</text>
</comment>
<keyword evidence="2" id="KW-0812">Transmembrane</keyword>
<protein>
    <submittedName>
        <fullName evidence="4">Peptidoglycan binding domain protein</fullName>
    </submittedName>
</protein>
<dbReference type="Gene3D" id="1.10.101.10">
    <property type="entry name" value="PGBD-like superfamily/PGBD"/>
    <property type="match status" value="5"/>
</dbReference>
<feature type="region of interest" description="Disordered" evidence="1">
    <location>
        <begin position="471"/>
        <end position="493"/>
    </location>
</feature>
<accession>A0A5M3TAL8</accession>
<feature type="domain" description="Peptidoglycan binding-like" evidence="3">
    <location>
        <begin position="145"/>
        <end position="201"/>
    </location>
</feature>
<reference evidence="4 5" key="1">
    <citation type="journal article" date="2019" name="J Genomics">
        <title>The Draft Genome of a Hydrogen-producing Cyanobacterium, Arthrospira platensis NIES-46.</title>
        <authorList>
            <person name="Suzuki S."/>
            <person name="Yamaguchi H."/>
            <person name="Kawachi M."/>
        </authorList>
    </citation>
    <scope>NUCLEOTIDE SEQUENCE [LARGE SCALE GENOMIC DNA]</scope>
    <source>
        <strain evidence="4 5">NIES-46</strain>
    </source>
</reference>
<dbReference type="InterPro" id="IPR036366">
    <property type="entry name" value="PGBDSf"/>
</dbReference>
<keyword evidence="5" id="KW-1185">Reference proteome</keyword>
<keyword evidence="2" id="KW-0472">Membrane</keyword>